<keyword evidence="1" id="KW-0732">Signal</keyword>
<dbReference type="EMBL" id="CM002875">
    <property type="protein sequence ID" value="KFK29964.1"/>
    <property type="molecule type" value="Genomic_DNA"/>
</dbReference>
<gene>
    <name evidence="3" type="ordered locus">AALP_Aa7g200300</name>
</gene>
<evidence type="ECO:0000259" key="2">
    <source>
        <dbReference type="SMART" id="SM00499"/>
    </source>
</evidence>
<dbReference type="InterPro" id="IPR044741">
    <property type="entry name" value="NsLTP-like"/>
</dbReference>
<reference evidence="4" key="1">
    <citation type="journal article" date="2015" name="Nat. Plants">
        <title>Genome expansion of Arabis alpina linked with retrotransposition and reduced symmetric DNA methylation.</title>
        <authorList>
            <person name="Willing E.M."/>
            <person name="Rawat V."/>
            <person name="Mandakova T."/>
            <person name="Maumus F."/>
            <person name="James G.V."/>
            <person name="Nordstroem K.J."/>
            <person name="Becker C."/>
            <person name="Warthmann N."/>
            <person name="Chica C."/>
            <person name="Szarzynska B."/>
            <person name="Zytnicki M."/>
            <person name="Albani M.C."/>
            <person name="Kiefer C."/>
            <person name="Bergonzi S."/>
            <person name="Castaings L."/>
            <person name="Mateos J.L."/>
            <person name="Berns M.C."/>
            <person name="Bujdoso N."/>
            <person name="Piofczyk T."/>
            <person name="de Lorenzo L."/>
            <person name="Barrero-Sicilia C."/>
            <person name="Mateos I."/>
            <person name="Piednoel M."/>
            <person name="Hagmann J."/>
            <person name="Chen-Min-Tao R."/>
            <person name="Iglesias-Fernandez R."/>
            <person name="Schuster S.C."/>
            <person name="Alonso-Blanco C."/>
            <person name="Roudier F."/>
            <person name="Carbonero P."/>
            <person name="Paz-Ares J."/>
            <person name="Davis S.J."/>
            <person name="Pecinka A."/>
            <person name="Quesneville H."/>
            <person name="Colot V."/>
            <person name="Lysak M.A."/>
            <person name="Weigel D."/>
            <person name="Coupland G."/>
            <person name="Schneeberger K."/>
        </authorList>
    </citation>
    <scope>NUCLEOTIDE SEQUENCE [LARGE SCALE GENOMIC DNA]</scope>
    <source>
        <strain evidence="4">cv. Pajares</strain>
    </source>
</reference>
<dbReference type="CDD" id="cd04660">
    <property type="entry name" value="nsLTP_like"/>
    <property type="match status" value="1"/>
</dbReference>
<keyword evidence="4" id="KW-1185">Reference proteome</keyword>
<dbReference type="OMA" id="FADECEK"/>
<accession>A0A087GJB2</accession>
<dbReference type="Gene3D" id="1.10.110.10">
    <property type="entry name" value="Plant lipid-transfer and hydrophobic proteins"/>
    <property type="match status" value="1"/>
</dbReference>
<name>A0A087GJB2_ARAAL</name>
<feature type="signal peptide" evidence="1">
    <location>
        <begin position="1"/>
        <end position="29"/>
    </location>
</feature>
<dbReference type="InterPro" id="IPR036312">
    <property type="entry name" value="Bifun_inhib/LTP/seed_sf"/>
</dbReference>
<dbReference type="Pfam" id="PF14368">
    <property type="entry name" value="LTP_2"/>
    <property type="match status" value="1"/>
</dbReference>
<dbReference type="AlphaFoldDB" id="A0A087GJB2"/>
<feature type="domain" description="Bifunctional inhibitor/plant lipid transfer protein/seed storage helical" evidence="2">
    <location>
        <begin position="33"/>
        <end position="104"/>
    </location>
</feature>
<dbReference type="Gramene" id="KFK29964">
    <property type="protein sequence ID" value="KFK29964"/>
    <property type="gene ID" value="AALP_AA7G200300"/>
</dbReference>
<dbReference type="Proteomes" id="UP000029120">
    <property type="component" value="Chromosome 7"/>
</dbReference>
<dbReference type="OrthoDB" id="653734at2759"/>
<evidence type="ECO:0000256" key="1">
    <source>
        <dbReference type="SAM" id="SignalP"/>
    </source>
</evidence>
<dbReference type="InterPro" id="IPR016140">
    <property type="entry name" value="Bifunc_inhib/LTP/seed_store"/>
</dbReference>
<dbReference type="SUPFAM" id="SSF47699">
    <property type="entry name" value="Bifunctional inhibitor/lipid-transfer protein/seed storage 2S albumin"/>
    <property type="match status" value="1"/>
</dbReference>
<dbReference type="PANTHER" id="PTHR33286:SF30">
    <property type="entry name" value="BIFUNCTIONAL INHIBITOR_PLANT LIPID TRANSFER PROTEIN_SEED STORAGE HELICAL DOMAIN-CONTAINING PROTEIN"/>
    <property type="match status" value="1"/>
</dbReference>
<dbReference type="eggNOG" id="ENOG502S7IJ">
    <property type="taxonomic scope" value="Eukaryota"/>
</dbReference>
<evidence type="ECO:0000313" key="4">
    <source>
        <dbReference type="Proteomes" id="UP000029120"/>
    </source>
</evidence>
<organism evidence="3 4">
    <name type="scientific">Arabis alpina</name>
    <name type="common">Alpine rock-cress</name>
    <dbReference type="NCBI Taxonomy" id="50452"/>
    <lineage>
        <taxon>Eukaryota</taxon>
        <taxon>Viridiplantae</taxon>
        <taxon>Streptophyta</taxon>
        <taxon>Embryophyta</taxon>
        <taxon>Tracheophyta</taxon>
        <taxon>Spermatophyta</taxon>
        <taxon>Magnoliopsida</taxon>
        <taxon>eudicotyledons</taxon>
        <taxon>Gunneridae</taxon>
        <taxon>Pentapetalae</taxon>
        <taxon>rosids</taxon>
        <taxon>malvids</taxon>
        <taxon>Brassicales</taxon>
        <taxon>Brassicaceae</taxon>
        <taxon>Arabideae</taxon>
        <taxon>Arabis</taxon>
    </lineage>
</organism>
<evidence type="ECO:0000313" key="3">
    <source>
        <dbReference type="EMBL" id="KFK29964.1"/>
    </source>
</evidence>
<dbReference type="SMART" id="SM00499">
    <property type="entry name" value="AAI"/>
    <property type="match status" value="1"/>
</dbReference>
<protein>
    <recommendedName>
        <fullName evidence="2">Bifunctional inhibitor/plant lipid transfer protein/seed storage helical domain-containing protein</fullName>
    </recommendedName>
</protein>
<proteinExistence type="predicted"/>
<sequence>MDSRMIKTLVIVALAFFMISSDNFHLATADQVCGANLSGLVNECQRYIDNAALPSQSCCDLIRPIDVSCACRYVSWWVMTLIDMDKVVSVVRSCGKSIPSGYKCGSYTIPAA</sequence>
<dbReference type="PANTHER" id="PTHR33286">
    <property type="entry name" value="BIFUNCTIONAL INHIBITOR/LIPID-TRANSFER PROTEIN/SEED STORAGE 2S ALBUMIN SUPERFAMILY PROTEIN"/>
    <property type="match status" value="1"/>
</dbReference>
<feature type="chain" id="PRO_5001822143" description="Bifunctional inhibitor/plant lipid transfer protein/seed storage helical domain-containing protein" evidence="1">
    <location>
        <begin position="30"/>
        <end position="112"/>
    </location>
</feature>